<organism evidence="3 4">
    <name type="scientific">Clostridium magnum DSM 2767</name>
    <dbReference type="NCBI Taxonomy" id="1121326"/>
    <lineage>
        <taxon>Bacteria</taxon>
        <taxon>Bacillati</taxon>
        <taxon>Bacillota</taxon>
        <taxon>Clostridia</taxon>
        <taxon>Eubacteriales</taxon>
        <taxon>Clostridiaceae</taxon>
        <taxon>Clostridium</taxon>
    </lineage>
</organism>
<reference evidence="3 4" key="1">
    <citation type="submission" date="2016-04" db="EMBL/GenBank/DDBJ databases">
        <title>Genome sequence of Clostridium magnum DSM 2767.</title>
        <authorList>
            <person name="Poehlein A."/>
            <person name="Uhlig R."/>
            <person name="Fischer R."/>
            <person name="Bahl H."/>
            <person name="Daniel R."/>
        </authorList>
    </citation>
    <scope>NUCLEOTIDE SEQUENCE [LARGE SCALE GENOMIC DNA]</scope>
    <source>
        <strain evidence="3 4">DSM 2767</strain>
    </source>
</reference>
<keyword evidence="1 3" id="KW-0689">Ribosomal protein</keyword>
<dbReference type="InterPro" id="IPR008991">
    <property type="entry name" value="Translation_prot_SH3-like_sf"/>
</dbReference>
<dbReference type="STRING" id="1121326.CLMAG_02190"/>
<proteinExistence type="predicted"/>
<comment type="caution">
    <text evidence="3">The sequence shown here is derived from an EMBL/GenBank/DDBJ whole genome shotgun (WGS) entry which is preliminary data.</text>
</comment>
<keyword evidence="4" id="KW-1185">Reference proteome</keyword>
<name>A0A161XFA5_9CLOT</name>
<dbReference type="EMBL" id="LWAE01000001">
    <property type="protein sequence ID" value="KZL93196.1"/>
    <property type="molecule type" value="Genomic_DNA"/>
</dbReference>
<dbReference type="GO" id="GO:1990904">
    <property type="term" value="C:ribonucleoprotein complex"/>
    <property type="evidence" value="ECO:0007669"/>
    <property type="project" value="UniProtKB-KW"/>
</dbReference>
<dbReference type="SUPFAM" id="SSF50104">
    <property type="entry name" value="Translation proteins SH3-like domain"/>
    <property type="match status" value="1"/>
</dbReference>
<dbReference type="PATRIC" id="fig|1121326.3.peg.194"/>
<keyword evidence="2" id="KW-0687">Ribonucleoprotein</keyword>
<evidence type="ECO:0000313" key="4">
    <source>
        <dbReference type="Proteomes" id="UP000076603"/>
    </source>
</evidence>
<evidence type="ECO:0000313" key="3">
    <source>
        <dbReference type="EMBL" id="KZL93196.1"/>
    </source>
</evidence>
<sequence>MLDTNDYFGRVVFSKAGRDKDKFFIILDVVDSNYVYISDGLLRSVEKPKKKKVKHLAFTHVIAEEIRNLLMASEKVSNAVIRKFLQSYDNDKEV</sequence>
<dbReference type="GO" id="GO:0005840">
    <property type="term" value="C:ribosome"/>
    <property type="evidence" value="ECO:0007669"/>
    <property type="project" value="UniProtKB-KW"/>
</dbReference>
<dbReference type="InterPro" id="IPR014722">
    <property type="entry name" value="Rib_uL2_dom2"/>
</dbReference>
<dbReference type="CDD" id="cd06088">
    <property type="entry name" value="KOW_RPL14"/>
    <property type="match status" value="1"/>
</dbReference>
<evidence type="ECO:0000256" key="2">
    <source>
        <dbReference type="ARBA" id="ARBA00023274"/>
    </source>
</evidence>
<dbReference type="Gene3D" id="2.30.30.30">
    <property type="match status" value="1"/>
</dbReference>
<dbReference type="AlphaFoldDB" id="A0A161XFA5"/>
<dbReference type="Proteomes" id="UP000076603">
    <property type="component" value="Unassembled WGS sequence"/>
</dbReference>
<accession>A0A161XFA5</accession>
<gene>
    <name evidence="3" type="ORF">CLMAG_02190</name>
</gene>
<protein>
    <submittedName>
        <fullName evidence="3">50S ribosomal protein L14e</fullName>
    </submittedName>
</protein>
<evidence type="ECO:0000256" key="1">
    <source>
        <dbReference type="ARBA" id="ARBA00022980"/>
    </source>
</evidence>
<dbReference type="InterPro" id="IPR041985">
    <property type="entry name" value="Ribosomal_eL14_KOW"/>
</dbReference>